<dbReference type="SMART" id="SM00177">
    <property type="entry name" value="ARF"/>
    <property type="match status" value="1"/>
</dbReference>
<dbReference type="InterPro" id="IPR027417">
    <property type="entry name" value="P-loop_NTPase"/>
</dbReference>
<feature type="binding site" evidence="3">
    <location>
        <position position="56"/>
    </location>
    <ligand>
        <name>GTP</name>
        <dbReference type="ChEBI" id="CHEBI:37565"/>
    </ligand>
</feature>
<evidence type="ECO:0000256" key="2">
    <source>
        <dbReference type="ARBA" id="ARBA00023134"/>
    </source>
</evidence>
<dbReference type="PANTHER" id="PTHR46688">
    <property type="entry name" value="ADP-RIBOSYLATION FACTOR-LIKE PROTEIN 16"/>
    <property type="match status" value="1"/>
</dbReference>
<evidence type="ECO:0000313" key="5">
    <source>
        <dbReference type="EMBL" id="KAK9687850.1"/>
    </source>
</evidence>
<dbReference type="Gene3D" id="3.40.50.300">
    <property type="entry name" value="P-loop containing nucleotide triphosphate hydrolases"/>
    <property type="match status" value="1"/>
</dbReference>
<keyword evidence="6" id="KW-1185">Reference proteome</keyword>
<name>A0AAW1IEA1_POPJA</name>
<evidence type="ECO:0000256" key="3">
    <source>
        <dbReference type="PIRSR" id="PIRSR606689-1"/>
    </source>
</evidence>
<keyword evidence="4" id="KW-0479">Metal-binding</keyword>
<gene>
    <name evidence="5" type="ORF">QE152_g35964</name>
</gene>
<accession>A0AAW1IEA1</accession>
<dbReference type="GO" id="GO:0005525">
    <property type="term" value="F:GTP binding"/>
    <property type="evidence" value="ECO:0007669"/>
    <property type="project" value="UniProtKB-KW"/>
</dbReference>
<evidence type="ECO:0000256" key="4">
    <source>
        <dbReference type="PIRSR" id="PIRSR606689-2"/>
    </source>
</evidence>
<organism evidence="5 6">
    <name type="scientific">Popillia japonica</name>
    <name type="common">Japanese beetle</name>
    <dbReference type="NCBI Taxonomy" id="7064"/>
    <lineage>
        <taxon>Eukaryota</taxon>
        <taxon>Metazoa</taxon>
        <taxon>Ecdysozoa</taxon>
        <taxon>Arthropoda</taxon>
        <taxon>Hexapoda</taxon>
        <taxon>Insecta</taxon>
        <taxon>Pterygota</taxon>
        <taxon>Neoptera</taxon>
        <taxon>Endopterygota</taxon>
        <taxon>Coleoptera</taxon>
        <taxon>Polyphaga</taxon>
        <taxon>Scarabaeiformia</taxon>
        <taxon>Scarabaeidae</taxon>
        <taxon>Rutelinae</taxon>
        <taxon>Popillia</taxon>
    </lineage>
</organism>
<reference evidence="5 6" key="1">
    <citation type="journal article" date="2024" name="BMC Genomics">
        <title>De novo assembly and annotation of Popillia japonica's genome with initial clues to its potential as an invasive pest.</title>
        <authorList>
            <person name="Cucini C."/>
            <person name="Boschi S."/>
            <person name="Funari R."/>
            <person name="Cardaioli E."/>
            <person name="Iannotti N."/>
            <person name="Marturano G."/>
            <person name="Paoli F."/>
            <person name="Bruttini M."/>
            <person name="Carapelli A."/>
            <person name="Frati F."/>
            <person name="Nardi F."/>
        </authorList>
    </citation>
    <scope>NUCLEOTIDE SEQUENCE [LARGE SCALE GENOMIC DNA]</scope>
    <source>
        <strain evidence="5">DMR45628</strain>
    </source>
</reference>
<dbReference type="InterPro" id="IPR006689">
    <property type="entry name" value="Small_GTPase_ARF/SAR"/>
</dbReference>
<dbReference type="EMBL" id="JASPKY010000619">
    <property type="protein sequence ID" value="KAK9687850.1"/>
    <property type="molecule type" value="Genomic_DNA"/>
</dbReference>
<keyword evidence="4" id="KW-0460">Magnesium</keyword>
<dbReference type="PROSITE" id="PS51417">
    <property type="entry name" value="ARF"/>
    <property type="match status" value="1"/>
</dbReference>
<dbReference type="SUPFAM" id="SSF52540">
    <property type="entry name" value="P-loop containing nucleoside triphosphate hydrolases"/>
    <property type="match status" value="1"/>
</dbReference>
<comment type="caution">
    <text evidence="5">The sequence shown here is derived from an EMBL/GenBank/DDBJ whole genome shotgun (WGS) entry which is preliminary data.</text>
</comment>
<dbReference type="Pfam" id="PF00025">
    <property type="entry name" value="Arf"/>
    <property type="match status" value="1"/>
</dbReference>
<dbReference type="AlphaFoldDB" id="A0AAW1IEA1"/>
<dbReference type="GO" id="GO:0046872">
    <property type="term" value="F:metal ion binding"/>
    <property type="evidence" value="ECO:0007669"/>
    <property type="project" value="UniProtKB-KW"/>
</dbReference>
<feature type="binding site" evidence="3">
    <location>
        <begin position="6"/>
        <end position="13"/>
    </location>
    <ligand>
        <name>GTP</name>
        <dbReference type="ChEBI" id="CHEBI:37565"/>
    </ligand>
</feature>
<keyword evidence="1 3" id="KW-0547">Nucleotide-binding</keyword>
<keyword evidence="2 3" id="KW-0342">GTP-binding</keyword>
<dbReference type="PANTHER" id="PTHR46688:SF1">
    <property type="entry name" value="ADP-RIBOSYLATION FACTOR-LIKE PROTEIN 16"/>
    <property type="match status" value="1"/>
</dbReference>
<evidence type="ECO:0000313" key="6">
    <source>
        <dbReference type="Proteomes" id="UP001458880"/>
    </source>
</evidence>
<proteinExistence type="predicted"/>
<dbReference type="GO" id="GO:0003924">
    <property type="term" value="F:GTPase activity"/>
    <property type="evidence" value="ECO:0007669"/>
    <property type="project" value="InterPro"/>
</dbReference>
<feature type="binding site" evidence="4">
    <location>
        <position position="13"/>
    </location>
    <ligand>
        <name>Mg(2+)</name>
        <dbReference type="ChEBI" id="CHEBI:18420"/>
    </ligand>
</feature>
<dbReference type="Proteomes" id="UP001458880">
    <property type="component" value="Unassembled WGS sequence"/>
</dbReference>
<feature type="binding site" evidence="4">
    <location>
        <position position="34"/>
    </location>
    <ligand>
        <name>Mg(2+)</name>
        <dbReference type="ChEBI" id="CHEBI:18420"/>
    </ligand>
</feature>
<evidence type="ECO:0000256" key="1">
    <source>
        <dbReference type="ARBA" id="ARBA00022741"/>
    </source>
</evidence>
<protein>
    <submittedName>
        <fullName evidence="5">ADP-ribosylation factor family</fullName>
    </submittedName>
</protein>
<sequence length="171" mass="19082">MCLCLGPTGSGKTLLLRKIQHINAVDETTTAVPTVGTNLFNLRRGNIQIEIRELGGIMAPIWPKYFASANRIMYVVDASNLCQISAAGVLLYTVLAHPQVKNGKVLLVLTKMDASYRQMRNEALLMLQIQRLQKEVKQEIIVIEASAITGKGRNEIMQWLFAEDTKRSILN</sequence>